<dbReference type="InterPro" id="IPR022751">
    <property type="entry name" value="Alpha_mannosyltransferase"/>
</dbReference>
<dbReference type="PANTHER" id="PTHR31392:SF1">
    <property type="entry name" value="ALPHA-1,3-MANNOSYLTRANSFERASE MNN1-RELATED"/>
    <property type="match status" value="1"/>
</dbReference>
<evidence type="ECO:0000256" key="1">
    <source>
        <dbReference type="ARBA" id="ARBA00004606"/>
    </source>
</evidence>
<reference evidence="11" key="1">
    <citation type="journal article" date="2020" name="Stud. Mycol.">
        <title>101 Dothideomycetes genomes: a test case for predicting lifestyles and emergence of pathogens.</title>
        <authorList>
            <person name="Haridas S."/>
            <person name="Albert R."/>
            <person name="Binder M."/>
            <person name="Bloem J."/>
            <person name="Labutti K."/>
            <person name="Salamov A."/>
            <person name="Andreopoulos B."/>
            <person name="Baker S."/>
            <person name="Barry K."/>
            <person name="Bills G."/>
            <person name="Bluhm B."/>
            <person name="Cannon C."/>
            <person name="Castanera R."/>
            <person name="Culley D."/>
            <person name="Daum C."/>
            <person name="Ezra D."/>
            <person name="Gonzalez J."/>
            <person name="Henrissat B."/>
            <person name="Kuo A."/>
            <person name="Liang C."/>
            <person name="Lipzen A."/>
            <person name="Lutzoni F."/>
            <person name="Magnuson J."/>
            <person name="Mondo S."/>
            <person name="Nolan M."/>
            <person name="Ohm R."/>
            <person name="Pangilinan J."/>
            <person name="Park H.-J."/>
            <person name="Ramirez L."/>
            <person name="Alfaro M."/>
            <person name="Sun H."/>
            <person name="Tritt A."/>
            <person name="Yoshinaga Y."/>
            <person name="Zwiers L.-H."/>
            <person name="Turgeon B."/>
            <person name="Goodwin S."/>
            <person name="Spatafora J."/>
            <person name="Crous P."/>
            <person name="Grigoriev I."/>
        </authorList>
    </citation>
    <scope>NUCLEOTIDE SEQUENCE</scope>
    <source>
        <strain evidence="11">CBS 260.36</strain>
    </source>
</reference>
<protein>
    <submittedName>
        <fullName evidence="11">Glycosyltransferase family 71 protein</fullName>
    </submittedName>
</protein>
<keyword evidence="4" id="KW-0808">Transferase</keyword>
<keyword evidence="12" id="KW-1185">Reference proteome</keyword>
<keyword evidence="8" id="KW-0472">Membrane</keyword>
<dbReference type="Proteomes" id="UP000799439">
    <property type="component" value="Unassembled WGS sequence"/>
</dbReference>
<dbReference type="GO" id="GO:0006493">
    <property type="term" value="P:protein O-linked glycosylation"/>
    <property type="evidence" value="ECO:0007669"/>
    <property type="project" value="TreeGrafter"/>
</dbReference>
<evidence type="ECO:0000313" key="12">
    <source>
        <dbReference type="Proteomes" id="UP000799439"/>
    </source>
</evidence>
<keyword evidence="3" id="KW-0328">Glycosyltransferase</keyword>
<proteinExistence type="inferred from homology"/>
<dbReference type="AlphaFoldDB" id="A0A9P4J0Z9"/>
<evidence type="ECO:0000256" key="9">
    <source>
        <dbReference type="ARBA" id="ARBA00023180"/>
    </source>
</evidence>
<evidence type="ECO:0000313" key="11">
    <source>
        <dbReference type="EMBL" id="KAF2153472.1"/>
    </source>
</evidence>
<evidence type="ECO:0000256" key="3">
    <source>
        <dbReference type="ARBA" id="ARBA00022676"/>
    </source>
</evidence>
<keyword evidence="5" id="KW-0812">Transmembrane</keyword>
<keyword evidence="7" id="KW-1133">Transmembrane helix</keyword>
<keyword evidence="9" id="KW-0325">Glycoprotein</keyword>
<dbReference type="GO" id="GO:0005794">
    <property type="term" value="C:Golgi apparatus"/>
    <property type="evidence" value="ECO:0007669"/>
    <property type="project" value="TreeGrafter"/>
</dbReference>
<feature type="compositionally biased region" description="Polar residues" evidence="10">
    <location>
        <begin position="119"/>
        <end position="128"/>
    </location>
</feature>
<evidence type="ECO:0000256" key="5">
    <source>
        <dbReference type="ARBA" id="ARBA00022692"/>
    </source>
</evidence>
<dbReference type="OrthoDB" id="430354at2759"/>
<evidence type="ECO:0000256" key="4">
    <source>
        <dbReference type="ARBA" id="ARBA00022679"/>
    </source>
</evidence>
<dbReference type="SUPFAM" id="SSF53448">
    <property type="entry name" value="Nucleotide-diphospho-sugar transferases"/>
    <property type="match status" value="1"/>
</dbReference>
<comment type="caution">
    <text evidence="11">The sequence shown here is derived from an EMBL/GenBank/DDBJ whole genome shotgun (WGS) entry which is preliminary data.</text>
</comment>
<evidence type="ECO:0000256" key="8">
    <source>
        <dbReference type="ARBA" id="ARBA00023136"/>
    </source>
</evidence>
<evidence type="ECO:0000256" key="7">
    <source>
        <dbReference type="ARBA" id="ARBA00022989"/>
    </source>
</evidence>
<dbReference type="PANTHER" id="PTHR31392">
    <property type="entry name" value="ALPHA-1,3-MANNOSYLTRANSFERASE MNN1-RELATED"/>
    <property type="match status" value="1"/>
</dbReference>
<comment type="similarity">
    <text evidence="2">Belongs to the MNN1/MNT family.</text>
</comment>
<comment type="subcellular location">
    <subcellularLocation>
        <location evidence="1">Membrane</location>
        <topology evidence="1">Single-pass type II membrane protein</topology>
    </subcellularLocation>
</comment>
<feature type="region of interest" description="Disordered" evidence="10">
    <location>
        <begin position="119"/>
        <end position="149"/>
    </location>
</feature>
<organism evidence="11 12">
    <name type="scientific">Myriangium duriaei CBS 260.36</name>
    <dbReference type="NCBI Taxonomy" id="1168546"/>
    <lineage>
        <taxon>Eukaryota</taxon>
        <taxon>Fungi</taxon>
        <taxon>Dikarya</taxon>
        <taxon>Ascomycota</taxon>
        <taxon>Pezizomycotina</taxon>
        <taxon>Dothideomycetes</taxon>
        <taxon>Dothideomycetidae</taxon>
        <taxon>Myriangiales</taxon>
        <taxon>Myriangiaceae</taxon>
        <taxon>Myriangium</taxon>
    </lineage>
</organism>
<evidence type="ECO:0000256" key="6">
    <source>
        <dbReference type="ARBA" id="ARBA00022968"/>
    </source>
</evidence>
<gene>
    <name evidence="11" type="ORF">K461DRAFT_293734</name>
</gene>
<name>A0A9P4J0Z9_9PEZI</name>
<dbReference type="InterPro" id="IPR029044">
    <property type="entry name" value="Nucleotide-diphossugar_trans"/>
</dbReference>
<dbReference type="Pfam" id="PF11051">
    <property type="entry name" value="Mannosyl_trans3"/>
    <property type="match status" value="1"/>
</dbReference>
<dbReference type="GO" id="GO:0000033">
    <property type="term" value="F:alpha-1,3-mannosyltransferase activity"/>
    <property type="evidence" value="ECO:0007669"/>
    <property type="project" value="TreeGrafter"/>
</dbReference>
<accession>A0A9P4J0Z9</accession>
<sequence>MSDWLIQADESDDLSVKFLLNKAVEKVALSLYPFLANSSTELSQQIPIADLRSTIKPWSAGIVIPCGNKNVRFGAHLLASLRSVLGCRLPIQIYYDGDEDLSPENRAMLLNAAEFVPTGTSPISTAPNDTSRRDDRSIDPSSTGFNDPEDSLTLEFVDISTIFNDTAVEIVKGGWAMKPFAMLAAPFENVILLDADTVFLQKPEVLVAQPSFLRSGALLYHDRLIWQHAFRSRHDWWKDQIRRPSAQMNKSKVWTEDYAEEGDSGVVVMDKSRVDVLMGLVHACWQNSVAVRDEVTYRMTYGDKETYWMGLEMSGATYEFEEYYASIVGWEEAEKDGSKKVCSFVIAHPDEKKRLLWYNGSLLKNKGIEEMMHEYQTPESWMYDATWQKGGRKQDMSCMVGRDPIPLTEEEKDTLSRSIEAARQLDVIMNI</sequence>
<dbReference type="GO" id="GO:0016020">
    <property type="term" value="C:membrane"/>
    <property type="evidence" value="ECO:0007669"/>
    <property type="project" value="UniProtKB-SubCell"/>
</dbReference>
<evidence type="ECO:0000256" key="2">
    <source>
        <dbReference type="ARBA" id="ARBA00009105"/>
    </source>
</evidence>
<evidence type="ECO:0000256" key="10">
    <source>
        <dbReference type="SAM" id="MobiDB-lite"/>
    </source>
</evidence>
<keyword evidence="6" id="KW-0735">Signal-anchor</keyword>
<dbReference type="EMBL" id="ML996085">
    <property type="protein sequence ID" value="KAF2153472.1"/>
    <property type="molecule type" value="Genomic_DNA"/>
</dbReference>